<gene>
    <name evidence="5" type="ORF">ACFSYS_07600</name>
</gene>
<dbReference type="EC" id="1.1.1.-" evidence="5"/>
<protein>
    <submittedName>
        <fullName evidence="5">Aldo/keto reductase</fullName>
        <ecNumber evidence="5">1.1.1.-</ecNumber>
    </submittedName>
</protein>
<evidence type="ECO:0000313" key="5">
    <source>
        <dbReference type="EMBL" id="MFD2833152.1"/>
    </source>
</evidence>
<dbReference type="CDD" id="cd19133">
    <property type="entry name" value="AKR_AKR5F1"/>
    <property type="match status" value="1"/>
</dbReference>
<evidence type="ECO:0000259" key="4">
    <source>
        <dbReference type="Pfam" id="PF00248"/>
    </source>
</evidence>
<dbReference type="PANTHER" id="PTHR43827:SF3">
    <property type="entry name" value="NADP-DEPENDENT OXIDOREDUCTASE DOMAIN-CONTAINING PROTEIN"/>
    <property type="match status" value="1"/>
</dbReference>
<keyword evidence="2" id="KW-0521">NADP</keyword>
<dbReference type="InterPro" id="IPR020471">
    <property type="entry name" value="AKR"/>
</dbReference>
<reference evidence="6" key="1">
    <citation type="journal article" date="2019" name="Int. J. Syst. Evol. Microbiol.">
        <title>The Global Catalogue of Microorganisms (GCM) 10K type strain sequencing project: providing services to taxonomists for standard genome sequencing and annotation.</title>
        <authorList>
            <consortium name="The Broad Institute Genomics Platform"/>
            <consortium name="The Broad Institute Genome Sequencing Center for Infectious Disease"/>
            <person name="Wu L."/>
            <person name="Ma J."/>
        </authorList>
    </citation>
    <scope>NUCLEOTIDE SEQUENCE [LARGE SCALE GENOMIC DNA]</scope>
    <source>
        <strain evidence="6">KCTC 52925</strain>
    </source>
</reference>
<evidence type="ECO:0000256" key="1">
    <source>
        <dbReference type="ARBA" id="ARBA00007905"/>
    </source>
</evidence>
<evidence type="ECO:0000256" key="3">
    <source>
        <dbReference type="ARBA" id="ARBA00023002"/>
    </source>
</evidence>
<organism evidence="5 6">
    <name type="scientific">Christiangramia antarctica</name>
    <dbReference type="NCBI Taxonomy" id="2058158"/>
    <lineage>
        <taxon>Bacteria</taxon>
        <taxon>Pseudomonadati</taxon>
        <taxon>Bacteroidota</taxon>
        <taxon>Flavobacteriia</taxon>
        <taxon>Flavobacteriales</taxon>
        <taxon>Flavobacteriaceae</taxon>
        <taxon>Christiangramia</taxon>
    </lineage>
</organism>
<keyword evidence="3 5" id="KW-0560">Oxidoreductase</keyword>
<comment type="caution">
    <text evidence="5">The sequence shown here is derived from an EMBL/GenBank/DDBJ whole genome shotgun (WGS) entry which is preliminary data.</text>
</comment>
<keyword evidence="6" id="KW-1185">Reference proteome</keyword>
<dbReference type="GO" id="GO:0016491">
    <property type="term" value="F:oxidoreductase activity"/>
    <property type="evidence" value="ECO:0007669"/>
    <property type="project" value="UniProtKB-KW"/>
</dbReference>
<dbReference type="InterPro" id="IPR023210">
    <property type="entry name" value="NADP_OxRdtase_dom"/>
</dbReference>
<dbReference type="PROSITE" id="PS00798">
    <property type="entry name" value="ALDOKETO_REDUCTASE_1"/>
    <property type="match status" value="1"/>
</dbReference>
<dbReference type="Gene3D" id="3.20.20.100">
    <property type="entry name" value="NADP-dependent oxidoreductase domain"/>
    <property type="match status" value="1"/>
</dbReference>
<proteinExistence type="inferred from homology"/>
<comment type="similarity">
    <text evidence="1">Belongs to the aldo/keto reductase family.</text>
</comment>
<dbReference type="PROSITE" id="PS00063">
    <property type="entry name" value="ALDOKETO_REDUCTASE_3"/>
    <property type="match status" value="1"/>
</dbReference>
<evidence type="ECO:0000313" key="6">
    <source>
        <dbReference type="Proteomes" id="UP001597438"/>
    </source>
</evidence>
<dbReference type="Proteomes" id="UP001597438">
    <property type="component" value="Unassembled WGS sequence"/>
</dbReference>
<dbReference type="PRINTS" id="PR00069">
    <property type="entry name" value="ALDKETRDTASE"/>
</dbReference>
<dbReference type="InterPro" id="IPR018170">
    <property type="entry name" value="Aldo/ket_reductase_CS"/>
</dbReference>
<feature type="domain" description="NADP-dependent oxidoreductase" evidence="4">
    <location>
        <begin position="16"/>
        <end position="257"/>
    </location>
</feature>
<dbReference type="EMBL" id="JBHUOJ010000016">
    <property type="protein sequence ID" value="MFD2833152.1"/>
    <property type="molecule type" value="Genomic_DNA"/>
</dbReference>
<evidence type="ECO:0000256" key="2">
    <source>
        <dbReference type="ARBA" id="ARBA00022857"/>
    </source>
</evidence>
<dbReference type="InterPro" id="IPR036812">
    <property type="entry name" value="NAD(P)_OxRdtase_dom_sf"/>
</dbReference>
<dbReference type="PROSITE" id="PS00062">
    <property type="entry name" value="ALDOKETO_REDUCTASE_2"/>
    <property type="match status" value="1"/>
</dbReference>
<dbReference type="SUPFAM" id="SSF51430">
    <property type="entry name" value="NAD(P)-linked oxidoreductase"/>
    <property type="match status" value="1"/>
</dbReference>
<name>A0ABW5X3C7_9FLAO</name>
<dbReference type="RefSeq" id="WP_251740921.1">
    <property type="nucleotide sequence ID" value="NZ_JBHUOJ010000016.1"/>
</dbReference>
<accession>A0ABW5X3C7</accession>
<dbReference type="Pfam" id="PF00248">
    <property type="entry name" value="Aldo_ket_red"/>
    <property type="match status" value="1"/>
</dbReference>
<sequence>MKNITLNNGVEMPVLGYGVFQISDYEECKKSVLEALKAGYRSIDTAQAYGNEKAVGDAIKESGIPREKLFITTKLWVSDYGYEKAKKAFADSMEKLQLEYLDLYLLHQPFNDVYGSWKALEELYKEGKIRAIGVSNFHPDRLVDLISFNEIKPALNQIETNVFHQREEDNKVMVEYDVQHESWAPFAEGNGDFFQNELLTNIGKKYGKSVAQVTLRWMIQRNIVVIPKSVTPSRIKQNIDVFDFKLSNEDMDAISTLNTNTTKFFDHRDVKMVEQFKTWAGY</sequence>
<dbReference type="PANTHER" id="PTHR43827">
    <property type="entry name" value="2,5-DIKETO-D-GLUCONIC ACID REDUCTASE"/>
    <property type="match status" value="1"/>
</dbReference>
<dbReference type="PIRSF" id="PIRSF000097">
    <property type="entry name" value="AKR"/>
    <property type="match status" value="1"/>
</dbReference>